<protein>
    <submittedName>
        <fullName evidence="1">Uncharacterized protein</fullName>
    </submittedName>
</protein>
<dbReference type="EMBL" id="BGPR01008322">
    <property type="protein sequence ID" value="GBN33028.1"/>
    <property type="molecule type" value="Genomic_DNA"/>
</dbReference>
<sequence>MSGRAYSKDLRAHFLTFIILYEKLYKNSLLQLNEETKSIVKVSFNEFMATNKKSIEDCQGYIGIKQLIDVVERSAEEGNFPRTARLCFTPNVPVYIFKKWKK</sequence>
<comment type="caution">
    <text evidence="1">The sequence shown here is derived from an EMBL/GenBank/DDBJ whole genome shotgun (WGS) entry which is preliminary data.</text>
</comment>
<evidence type="ECO:0000313" key="1">
    <source>
        <dbReference type="EMBL" id="GBN33028.1"/>
    </source>
</evidence>
<evidence type="ECO:0000313" key="2">
    <source>
        <dbReference type="Proteomes" id="UP000499080"/>
    </source>
</evidence>
<dbReference type="Proteomes" id="UP000499080">
    <property type="component" value="Unassembled WGS sequence"/>
</dbReference>
<organism evidence="1 2">
    <name type="scientific">Araneus ventricosus</name>
    <name type="common">Orbweaver spider</name>
    <name type="synonym">Epeira ventricosa</name>
    <dbReference type="NCBI Taxonomy" id="182803"/>
    <lineage>
        <taxon>Eukaryota</taxon>
        <taxon>Metazoa</taxon>
        <taxon>Ecdysozoa</taxon>
        <taxon>Arthropoda</taxon>
        <taxon>Chelicerata</taxon>
        <taxon>Arachnida</taxon>
        <taxon>Araneae</taxon>
        <taxon>Araneomorphae</taxon>
        <taxon>Entelegynae</taxon>
        <taxon>Araneoidea</taxon>
        <taxon>Araneidae</taxon>
        <taxon>Araneus</taxon>
    </lineage>
</organism>
<dbReference type="AlphaFoldDB" id="A0A4Y2N0V1"/>
<reference evidence="1 2" key="1">
    <citation type="journal article" date="2019" name="Sci. Rep.">
        <title>Orb-weaving spider Araneus ventricosus genome elucidates the spidroin gene catalogue.</title>
        <authorList>
            <person name="Kono N."/>
            <person name="Nakamura H."/>
            <person name="Ohtoshi R."/>
            <person name="Moran D.A.P."/>
            <person name="Shinohara A."/>
            <person name="Yoshida Y."/>
            <person name="Fujiwara M."/>
            <person name="Mori M."/>
            <person name="Tomita M."/>
            <person name="Arakawa K."/>
        </authorList>
    </citation>
    <scope>NUCLEOTIDE SEQUENCE [LARGE SCALE GENOMIC DNA]</scope>
</reference>
<gene>
    <name evidence="1" type="ORF">AVEN_264405_1</name>
</gene>
<accession>A0A4Y2N0V1</accession>
<proteinExistence type="predicted"/>
<keyword evidence="2" id="KW-1185">Reference proteome</keyword>
<name>A0A4Y2N0V1_ARAVE</name>